<keyword evidence="1" id="KW-0732">Signal</keyword>
<dbReference type="Gene3D" id="2.40.10.10">
    <property type="entry name" value="Trypsin-like serine proteases"/>
    <property type="match status" value="2"/>
</dbReference>
<dbReference type="InterPro" id="IPR009003">
    <property type="entry name" value="Peptidase_S1_PA"/>
</dbReference>
<gene>
    <name evidence="2" type="ORF">D7294_29505</name>
</gene>
<evidence type="ECO:0008006" key="4">
    <source>
        <dbReference type="Google" id="ProtNLM"/>
    </source>
</evidence>
<dbReference type="AlphaFoldDB" id="A0A3A9YJ46"/>
<dbReference type="InterPro" id="IPR043504">
    <property type="entry name" value="Peptidase_S1_PA_chymotrypsin"/>
</dbReference>
<dbReference type="PANTHER" id="PTHR15462">
    <property type="entry name" value="SERINE PROTEASE"/>
    <property type="match status" value="1"/>
</dbReference>
<dbReference type="Pfam" id="PF13365">
    <property type="entry name" value="Trypsin_2"/>
    <property type="match status" value="1"/>
</dbReference>
<protein>
    <recommendedName>
        <fullName evidence="4">Serine protease</fullName>
    </recommendedName>
</protein>
<accession>A0A3A9YJ46</accession>
<evidence type="ECO:0000313" key="3">
    <source>
        <dbReference type="Proteomes" id="UP000272474"/>
    </source>
</evidence>
<name>A0A3A9YJ46_9ACTN</name>
<dbReference type="InterPro" id="IPR050966">
    <property type="entry name" value="Glutamyl_endopeptidase"/>
</dbReference>
<keyword evidence="3" id="KW-1185">Reference proteome</keyword>
<dbReference type="SUPFAM" id="SSF50494">
    <property type="entry name" value="Trypsin-like serine proteases"/>
    <property type="match status" value="1"/>
</dbReference>
<dbReference type="Proteomes" id="UP000272474">
    <property type="component" value="Unassembled WGS sequence"/>
</dbReference>
<dbReference type="EMBL" id="RBAL01000030">
    <property type="protein sequence ID" value="RKN36895.1"/>
    <property type="molecule type" value="Genomic_DNA"/>
</dbReference>
<proteinExistence type="predicted"/>
<evidence type="ECO:0000313" key="2">
    <source>
        <dbReference type="EMBL" id="RKN36895.1"/>
    </source>
</evidence>
<comment type="caution">
    <text evidence="2">The sequence shown here is derived from an EMBL/GenBank/DDBJ whole genome shotgun (WGS) entry which is preliminary data.</text>
</comment>
<dbReference type="PANTHER" id="PTHR15462:SF8">
    <property type="entry name" value="SERINE PROTEASE"/>
    <property type="match status" value="1"/>
</dbReference>
<reference evidence="2 3" key="1">
    <citation type="journal article" date="2014" name="Int. J. Syst. Evol. Microbiol.">
        <title>Streptomyces hoynatensis sp. nov., isolated from deep marine sediment.</title>
        <authorList>
            <person name="Veyisoglu A."/>
            <person name="Sahin N."/>
        </authorList>
    </citation>
    <scope>NUCLEOTIDE SEQUENCE [LARGE SCALE GENOMIC DNA]</scope>
    <source>
        <strain evidence="2 3">KCTC 29097</strain>
    </source>
</reference>
<sequence>MDRPGGDFEGVPMRSVPRLTLPLLVTVVSLLGLTAPPAAAEAEPWSQGTVRTVGKLIWETQDGRLGLCSGAVVDAPNGSVVATAAHCVRSRESAQPPGELWFVPAYDHGRDTYRTDGWRVRSLHTPAGWDVTRETVAILHHDYAFLTLERRDGRTVEEVYGANRAAFEPVREDREVAVLGYPAAAPYDGETLRYCRGTTDVLREGEAQDPNLGGLLLPGCDLTAGASGGPWLQDYDPASQSGTLVAVVSVGSGRGDIVGRPFPAEARDLLAAAGAA</sequence>
<evidence type="ECO:0000256" key="1">
    <source>
        <dbReference type="ARBA" id="ARBA00022729"/>
    </source>
</evidence>
<organism evidence="2 3">
    <name type="scientific">Streptomyces hoynatensis</name>
    <dbReference type="NCBI Taxonomy" id="1141874"/>
    <lineage>
        <taxon>Bacteria</taxon>
        <taxon>Bacillati</taxon>
        <taxon>Actinomycetota</taxon>
        <taxon>Actinomycetes</taxon>
        <taxon>Kitasatosporales</taxon>
        <taxon>Streptomycetaceae</taxon>
        <taxon>Streptomyces</taxon>
    </lineage>
</organism>